<dbReference type="EMBL" id="BNAV01000001">
    <property type="protein sequence ID" value="GHF37468.1"/>
    <property type="molecule type" value="Genomic_DNA"/>
</dbReference>
<dbReference type="OrthoDB" id="3638269at2"/>
<keyword evidence="2" id="KW-1185">Reference proteome</keyword>
<evidence type="ECO:0000313" key="1">
    <source>
        <dbReference type="EMBL" id="GHF37468.1"/>
    </source>
</evidence>
<organism evidence="1 2">
    <name type="scientific">Amycolatopsis bartoniae</name>
    <dbReference type="NCBI Taxonomy" id="941986"/>
    <lineage>
        <taxon>Bacteria</taxon>
        <taxon>Bacillati</taxon>
        <taxon>Actinomycetota</taxon>
        <taxon>Actinomycetes</taxon>
        <taxon>Pseudonocardiales</taxon>
        <taxon>Pseudonocardiaceae</taxon>
        <taxon>Amycolatopsis</taxon>
    </lineage>
</organism>
<sequence length="70" mass="7513">MSGGGRRKTLATRCGRRITVSRAELPEVPTGWVAVRISSGRDDGHVEWVSLSRAEAAALGEALLEQARPL</sequence>
<dbReference type="RefSeq" id="WP_145934542.1">
    <property type="nucleotide sequence ID" value="NZ_BNAV01000001.1"/>
</dbReference>
<dbReference type="Proteomes" id="UP000658656">
    <property type="component" value="Unassembled WGS sequence"/>
</dbReference>
<comment type="caution">
    <text evidence="1">The sequence shown here is derived from an EMBL/GenBank/DDBJ whole genome shotgun (WGS) entry which is preliminary data.</text>
</comment>
<proteinExistence type="predicted"/>
<name>A0A8H9M3C2_9PSEU</name>
<reference evidence="1" key="2">
    <citation type="submission" date="2020-09" db="EMBL/GenBank/DDBJ databases">
        <authorList>
            <person name="Sun Q."/>
            <person name="Zhou Y."/>
        </authorList>
    </citation>
    <scope>NUCLEOTIDE SEQUENCE</scope>
    <source>
        <strain evidence="1">CGMCC 4.7679</strain>
    </source>
</reference>
<accession>A0A8H9M3C2</accession>
<protein>
    <submittedName>
        <fullName evidence="1">Uncharacterized protein</fullName>
    </submittedName>
</protein>
<evidence type="ECO:0000313" key="2">
    <source>
        <dbReference type="Proteomes" id="UP000658656"/>
    </source>
</evidence>
<dbReference type="AlphaFoldDB" id="A0A8H9M3C2"/>
<reference evidence="1" key="1">
    <citation type="journal article" date="2014" name="Int. J. Syst. Evol. Microbiol.">
        <title>Complete genome sequence of Corynebacterium casei LMG S-19264T (=DSM 44701T), isolated from a smear-ripened cheese.</title>
        <authorList>
            <consortium name="US DOE Joint Genome Institute (JGI-PGF)"/>
            <person name="Walter F."/>
            <person name="Albersmeier A."/>
            <person name="Kalinowski J."/>
            <person name="Ruckert C."/>
        </authorList>
    </citation>
    <scope>NUCLEOTIDE SEQUENCE</scope>
    <source>
        <strain evidence="1">CGMCC 4.7679</strain>
    </source>
</reference>
<gene>
    <name evidence="1" type="ORF">GCM10017566_08300</name>
</gene>